<organism evidence="1 2">
    <name type="scientific">Meloidogyne hapla</name>
    <name type="common">Root-knot nematode worm</name>
    <dbReference type="NCBI Taxonomy" id="6305"/>
    <lineage>
        <taxon>Eukaryota</taxon>
        <taxon>Metazoa</taxon>
        <taxon>Ecdysozoa</taxon>
        <taxon>Nematoda</taxon>
        <taxon>Chromadorea</taxon>
        <taxon>Rhabditida</taxon>
        <taxon>Tylenchina</taxon>
        <taxon>Tylenchomorpha</taxon>
        <taxon>Tylenchoidea</taxon>
        <taxon>Meloidogynidae</taxon>
        <taxon>Meloidogyninae</taxon>
        <taxon>Meloidogyne</taxon>
    </lineage>
</organism>
<name>A0A1I8BZL7_MELHA</name>
<accession>A0A1I8BZL7</accession>
<sequence>MAQEIAKALKTSHSTCLFLKLIFTYFFRFFAISFPDREAPLPSPFFKNSKGLIQDYYDGNISEFEALRFNAEFTIVMLYSPWDFRSKLFRSSFLYVAKLFKDVNSSISSPLPRSYSVFVNSAYYLNNRRSSLAFGLILNKTISSNLNIYLNQLNIYSLYSNNLLKIGSFEINSTQKTQNVVEWINKCLDEFNGKIVKEIEIEGC</sequence>
<proteinExistence type="predicted"/>
<evidence type="ECO:0000313" key="1">
    <source>
        <dbReference type="Proteomes" id="UP000095281"/>
    </source>
</evidence>
<dbReference type="AlphaFoldDB" id="A0A1I8BZL7"/>
<dbReference type="Proteomes" id="UP000095281">
    <property type="component" value="Unplaced"/>
</dbReference>
<evidence type="ECO:0000313" key="2">
    <source>
        <dbReference type="WBParaSite" id="MhA1_Contig829.frz3.gene26"/>
    </source>
</evidence>
<keyword evidence="1" id="KW-1185">Reference proteome</keyword>
<reference evidence="2" key="1">
    <citation type="submission" date="2016-11" db="UniProtKB">
        <authorList>
            <consortium name="WormBaseParasite"/>
        </authorList>
    </citation>
    <scope>IDENTIFICATION</scope>
</reference>
<dbReference type="WBParaSite" id="MhA1_Contig829.frz3.gene26">
    <property type="protein sequence ID" value="MhA1_Contig829.frz3.gene26"/>
    <property type="gene ID" value="MhA1_Contig829.frz3.gene26"/>
</dbReference>
<protein>
    <submittedName>
        <fullName evidence="2">Thioredoxin domain-containing protein</fullName>
    </submittedName>
</protein>